<evidence type="ECO:0000313" key="3">
    <source>
        <dbReference type="EMBL" id="SFI86861.1"/>
    </source>
</evidence>
<dbReference type="STRING" id="1576369.SAMN05421753_11333"/>
<keyword evidence="4" id="KW-1185">Reference proteome</keyword>
<feature type="domain" description="FecR protein" evidence="2">
    <location>
        <begin position="180"/>
        <end position="235"/>
    </location>
</feature>
<keyword evidence="1" id="KW-0812">Transmembrane</keyword>
<gene>
    <name evidence="3" type="ORF">SAMN05421753_11333</name>
</gene>
<dbReference type="GO" id="GO:0016989">
    <property type="term" value="F:sigma factor antagonist activity"/>
    <property type="evidence" value="ECO:0007669"/>
    <property type="project" value="TreeGrafter"/>
</dbReference>
<dbReference type="OrthoDB" id="258532at2"/>
<protein>
    <submittedName>
        <fullName evidence="3">FecR protein</fullName>
    </submittedName>
</protein>
<proteinExistence type="predicted"/>
<evidence type="ECO:0000259" key="2">
    <source>
        <dbReference type="Pfam" id="PF04773"/>
    </source>
</evidence>
<dbReference type="InterPro" id="IPR012373">
    <property type="entry name" value="Ferrdict_sens_TM"/>
</dbReference>
<reference evidence="4" key="1">
    <citation type="submission" date="2016-10" db="EMBL/GenBank/DDBJ databases">
        <authorList>
            <person name="Varghese N."/>
            <person name="Submissions S."/>
        </authorList>
    </citation>
    <scope>NUCLEOTIDE SEQUENCE [LARGE SCALE GENOMIC DNA]</scope>
    <source>
        <strain evidence="4">DSM 26348</strain>
    </source>
</reference>
<dbReference type="RefSeq" id="WP_092052194.1">
    <property type="nucleotide sequence ID" value="NZ_FOQD01000013.1"/>
</dbReference>
<dbReference type="Proteomes" id="UP000199518">
    <property type="component" value="Unassembled WGS sequence"/>
</dbReference>
<sequence length="446" mass="48629">MPHSTSQVEETRQLVDALYDGQLDRQGFGRLELLISNNQACLQAYVERIDFHGGLLDQAETRSPEESAIAVLRRFAAACAAGERRHQRRTIAGFVAAASLVMCVGGWMWFNGLMPTAAIGNIASLSTDARSLRGNGRLELGQVVRWGETITVSSGVMSLQLPNVMLDVVSPATVRLDEPDRVSLTQGMVVAKVFTAGKGFTVRTPEAEVVDLGTEFLVRSSSAGGTEVSVRQGRAQASLLDWRGQPTQMLELTDHRAARFAAAEKLAREVEYKSEDFQVVDQSRGGIRSIDGALRTVQATPKSLLSEKLTTPNHMLVVPERQHVTLENDLVVEGLQGEVRIPAGSTVSSYLMHYDPTEVVSFAPRGAVTFFGTIAAVVGSADALSATDTTLGLQGTEYETKQFRELEIEEDEVRISDDRKTVSFFFGVSPPEFLDEARILVIERSP</sequence>
<accession>A0A1I3LQ56</accession>
<name>A0A1I3LQ56_9PLAN</name>
<keyword evidence="1" id="KW-1133">Transmembrane helix</keyword>
<evidence type="ECO:0000256" key="1">
    <source>
        <dbReference type="SAM" id="Phobius"/>
    </source>
</evidence>
<dbReference type="EMBL" id="FOQD01000013">
    <property type="protein sequence ID" value="SFI86861.1"/>
    <property type="molecule type" value="Genomic_DNA"/>
</dbReference>
<evidence type="ECO:0000313" key="4">
    <source>
        <dbReference type="Proteomes" id="UP000199518"/>
    </source>
</evidence>
<keyword evidence="1" id="KW-0472">Membrane</keyword>
<dbReference type="Pfam" id="PF04773">
    <property type="entry name" value="FecR"/>
    <property type="match status" value="1"/>
</dbReference>
<dbReference type="PANTHER" id="PTHR30273:SF2">
    <property type="entry name" value="PROTEIN FECR"/>
    <property type="match status" value="1"/>
</dbReference>
<dbReference type="AlphaFoldDB" id="A0A1I3LQ56"/>
<dbReference type="InterPro" id="IPR006860">
    <property type="entry name" value="FecR"/>
</dbReference>
<dbReference type="Gene3D" id="2.60.120.1440">
    <property type="match status" value="1"/>
</dbReference>
<organism evidence="3 4">
    <name type="scientific">Planctomicrobium piriforme</name>
    <dbReference type="NCBI Taxonomy" id="1576369"/>
    <lineage>
        <taxon>Bacteria</taxon>
        <taxon>Pseudomonadati</taxon>
        <taxon>Planctomycetota</taxon>
        <taxon>Planctomycetia</taxon>
        <taxon>Planctomycetales</taxon>
        <taxon>Planctomycetaceae</taxon>
        <taxon>Planctomicrobium</taxon>
    </lineage>
</organism>
<feature type="transmembrane region" description="Helical" evidence="1">
    <location>
        <begin position="91"/>
        <end position="110"/>
    </location>
</feature>
<dbReference type="PANTHER" id="PTHR30273">
    <property type="entry name" value="PERIPLASMIC SIGNAL SENSOR AND SIGMA FACTOR ACTIVATOR FECR-RELATED"/>
    <property type="match status" value="1"/>
</dbReference>